<feature type="region of interest" description="Disordered" evidence="1">
    <location>
        <begin position="1"/>
        <end position="83"/>
    </location>
</feature>
<comment type="caution">
    <text evidence="2">The sequence shown here is derived from an EMBL/GenBank/DDBJ whole genome shotgun (WGS) entry which is preliminary data.</text>
</comment>
<dbReference type="EMBL" id="BSXT01004787">
    <property type="protein sequence ID" value="GMF58943.1"/>
    <property type="molecule type" value="Genomic_DNA"/>
</dbReference>
<gene>
    <name evidence="2" type="ORF">Pfra01_002542900</name>
</gene>
<feature type="compositionally biased region" description="Basic residues" evidence="1">
    <location>
        <begin position="188"/>
        <end position="202"/>
    </location>
</feature>
<feature type="compositionally biased region" description="Polar residues" evidence="1">
    <location>
        <begin position="246"/>
        <end position="260"/>
    </location>
</feature>
<dbReference type="AlphaFoldDB" id="A0A9W6YCV6"/>
<feature type="compositionally biased region" description="Basic and acidic residues" evidence="1">
    <location>
        <begin position="1"/>
        <end position="11"/>
    </location>
</feature>
<accession>A0A9W6YCV6</accession>
<feature type="region of interest" description="Disordered" evidence="1">
    <location>
        <begin position="102"/>
        <end position="128"/>
    </location>
</feature>
<dbReference type="Proteomes" id="UP001165121">
    <property type="component" value="Unassembled WGS sequence"/>
</dbReference>
<feature type="compositionally biased region" description="Low complexity" evidence="1">
    <location>
        <begin position="66"/>
        <end position="79"/>
    </location>
</feature>
<feature type="region of interest" description="Disordered" evidence="1">
    <location>
        <begin position="181"/>
        <end position="290"/>
    </location>
</feature>
<evidence type="ECO:0000313" key="2">
    <source>
        <dbReference type="EMBL" id="GMF58943.1"/>
    </source>
</evidence>
<name>A0A9W6YCV6_9STRA</name>
<organism evidence="2 3">
    <name type="scientific">Phytophthora fragariaefolia</name>
    <dbReference type="NCBI Taxonomy" id="1490495"/>
    <lineage>
        <taxon>Eukaryota</taxon>
        <taxon>Sar</taxon>
        <taxon>Stramenopiles</taxon>
        <taxon>Oomycota</taxon>
        <taxon>Peronosporomycetes</taxon>
        <taxon>Peronosporales</taxon>
        <taxon>Peronosporaceae</taxon>
        <taxon>Phytophthora</taxon>
    </lineage>
</organism>
<dbReference type="OrthoDB" id="126649at2759"/>
<keyword evidence="3" id="KW-1185">Reference proteome</keyword>
<proteinExistence type="predicted"/>
<protein>
    <submittedName>
        <fullName evidence="2">Unnamed protein product</fullName>
    </submittedName>
</protein>
<evidence type="ECO:0000313" key="3">
    <source>
        <dbReference type="Proteomes" id="UP001165121"/>
    </source>
</evidence>
<evidence type="ECO:0000256" key="1">
    <source>
        <dbReference type="SAM" id="MobiDB-lite"/>
    </source>
</evidence>
<reference evidence="2" key="1">
    <citation type="submission" date="2023-04" db="EMBL/GenBank/DDBJ databases">
        <title>Phytophthora fragariaefolia NBRC 109709.</title>
        <authorList>
            <person name="Ichikawa N."/>
            <person name="Sato H."/>
            <person name="Tonouchi N."/>
        </authorList>
    </citation>
    <scope>NUCLEOTIDE SEQUENCE</scope>
    <source>
        <strain evidence="2">NBRC 109709</strain>
    </source>
</reference>
<sequence length="517" mass="53808">MEGDGRERPQEKISGSGGCGASRTDKMLPGAASGGGASVKETDRTLSGAAPGGDGSVTAGAVMAQRGAPGSGRSSASSADVMLSGTAPGGVGSANAGEMMVLRGAPGGGSGSASPADGMLPGVEPVDVGSANASDRMLTEHGGAGGSVETGFVALLNGAVASGGVCGEGPDVHAVADGAYGASSSAAPRRKRGRPKGSKNKPKIANAPESKHKRGRPVGSKASPKRSLAMGSAEADVPPEIRIPQQEDSAAASVTVNTNESDTDELPGTIVPSTPLMGARPSRTSPARPPLIPSLYIDTLVAFSPEKEGWTKRQKTKDKYVGVGSSYLVGRVCRVVKGALFHVQWLDSQYQNKDERLNLSMIQRGNANYRSLHGNSSHVGWGHLCTAGEGADTQVEGVIDDTEECMEMFDPPMELPTSLSEVEAIRNMRFEPGVQSEEPGNLYRHTDGTTTTRLLPQFKHIFENPASASFFAYIPLSFWQQVVGETNNYARMNDIALTTPFTLDEVMAFLGVLFTWS</sequence>